<dbReference type="SUPFAM" id="SSF46785">
    <property type="entry name" value="Winged helix' DNA-binding domain"/>
    <property type="match status" value="1"/>
</dbReference>
<dbReference type="SMART" id="SM00100">
    <property type="entry name" value="cNMP"/>
    <property type="match status" value="1"/>
</dbReference>
<feature type="domain" description="Cyclic nucleotide-binding" evidence="4">
    <location>
        <begin position="19"/>
        <end position="139"/>
    </location>
</feature>
<dbReference type="Pfam" id="PF13545">
    <property type="entry name" value="HTH_Crp_2"/>
    <property type="match status" value="1"/>
</dbReference>
<dbReference type="STRING" id="1168289.GCA_000259075_02911"/>
<dbReference type="Gene3D" id="1.10.10.10">
    <property type="entry name" value="Winged helix-like DNA-binding domain superfamily/Winged helix DNA-binding domain"/>
    <property type="match status" value="1"/>
</dbReference>
<gene>
    <name evidence="6" type="ORF">DFO77_10898</name>
</gene>
<dbReference type="PANTHER" id="PTHR24567:SF74">
    <property type="entry name" value="HTH-TYPE TRANSCRIPTIONAL REGULATOR ARCR"/>
    <property type="match status" value="1"/>
</dbReference>
<dbReference type="InterPro" id="IPR036390">
    <property type="entry name" value="WH_DNA-bd_sf"/>
</dbReference>
<dbReference type="Pfam" id="PF00027">
    <property type="entry name" value="cNMP_binding"/>
    <property type="match status" value="1"/>
</dbReference>
<sequence>MGNKKGTLQEPTIKDIPQLYDVLTPEEKEYLMANHTTIRYRKNQIIYQEGEKPTGLSCIGSGKVKIYKEGMTGREQIVRMASGPGFIGYRALFADEAHIASAVVFEPCVIFHVAKDVIMELMRSNNALCMNIIKSFATELGFARFRTVSLTQKHIRGRLAESILVLRDIYGYEEDGITLGIYLSREDLANFSNMTASNAIRTLTAFVKEKVLTVDGRIIKILDEQKLERISRLG</sequence>
<dbReference type="Gene3D" id="2.60.120.10">
    <property type="entry name" value="Jelly Rolls"/>
    <property type="match status" value="1"/>
</dbReference>
<evidence type="ECO:0000256" key="1">
    <source>
        <dbReference type="ARBA" id="ARBA00023015"/>
    </source>
</evidence>
<dbReference type="GO" id="GO:0003677">
    <property type="term" value="F:DNA binding"/>
    <property type="evidence" value="ECO:0007669"/>
    <property type="project" value="UniProtKB-KW"/>
</dbReference>
<dbReference type="OrthoDB" id="9127033at2"/>
<comment type="caution">
    <text evidence="6">The sequence shown here is derived from an EMBL/GenBank/DDBJ whole genome shotgun (WGS) entry which is preliminary data.</text>
</comment>
<accession>A0A2T0XDD4</accession>
<dbReference type="PROSITE" id="PS51063">
    <property type="entry name" value="HTH_CRP_2"/>
    <property type="match status" value="1"/>
</dbReference>
<evidence type="ECO:0000313" key="6">
    <source>
        <dbReference type="EMBL" id="RCW36656.1"/>
    </source>
</evidence>
<evidence type="ECO:0000256" key="3">
    <source>
        <dbReference type="ARBA" id="ARBA00023163"/>
    </source>
</evidence>
<keyword evidence="3" id="KW-0804">Transcription</keyword>
<dbReference type="InterPro" id="IPR018490">
    <property type="entry name" value="cNMP-bd_dom_sf"/>
</dbReference>
<dbReference type="InterPro" id="IPR012318">
    <property type="entry name" value="HTH_CRP"/>
</dbReference>
<dbReference type="GO" id="GO:0003700">
    <property type="term" value="F:DNA-binding transcription factor activity"/>
    <property type="evidence" value="ECO:0007669"/>
    <property type="project" value="TreeGrafter"/>
</dbReference>
<dbReference type="Proteomes" id="UP000252733">
    <property type="component" value="Unassembled WGS sequence"/>
</dbReference>
<dbReference type="InterPro" id="IPR050397">
    <property type="entry name" value="Env_Response_Regulators"/>
</dbReference>
<dbReference type="PANTHER" id="PTHR24567">
    <property type="entry name" value="CRP FAMILY TRANSCRIPTIONAL REGULATORY PROTEIN"/>
    <property type="match status" value="1"/>
</dbReference>
<name>A0A2T0XDD4_9BACT</name>
<dbReference type="SMART" id="SM00419">
    <property type="entry name" value="HTH_CRP"/>
    <property type="match status" value="1"/>
</dbReference>
<evidence type="ECO:0000259" key="4">
    <source>
        <dbReference type="PROSITE" id="PS50042"/>
    </source>
</evidence>
<keyword evidence="2" id="KW-0238">DNA-binding</keyword>
<evidence type="ECO:0000256" key="2">
    <source>
        <dbReference type="ARBA" id="ARBA00023125"/>
    </source>
</evidence>
<dbReference type="GO" id="GO:0005829">
    <property type="term" value="C:cytosol"/>
    <property type="evidence" value="ECO:0007669"/>
    <property type="project" value="TreeGrafter"/>
</dbReference>
<evidence type="ECO:0000313" key="7">
    <source>
        <dbReference type="Proteomes" id="UP000252733"/>
    </source>
</evidence>
<dbReference type="InterPro" id="IPR036388">
    <property type="entry name" value="WH-like_DNA-bd_sf"/>
</dbReference>
<dbReference type="EMBL" id="QPIZ01000008">
    <property type="protein sequence ID" value="RCW36656.1"/>
    <property type="molecule type" value="Genomic_DNA"/>
</dbReference>
<dbReference type="PROSITE" id="PS50042">
    <property type="entry name" value="CNMP_BINDING_3"/>
    <property type="match status" value="1"/>
</dbReference>
<dbReference type="SUPFAM" id="SSF51206">
    <property type="entry name" value="cAMP-binding domain-like"/>
    <property type="match status" value="1"/>
</dbReference>
<dbReference type="InterPro" id="IPR000595">
    <property type="entry name" value="cNMP-bd_dom"/>
</dbReference>
<organism evidence="6 7">
    <name type="scientific">Marinilabilia salmonicolor</name>
    <dbReference type="NCBI Taxonomy" id="989"/>
    <lineage>
        <taxon>Bacteria</taxon>
        <taxon>Pseudomonadati</taxon>
        <taxon>Bacteroidota</taxon>
        <taxon>Bacteroidia</taxon>
        <taxon>Marinilabiliales</taxon>
        <taxon>Marinilabiliaceae</taxon>
        <taxon>Marinilabilia</taxon>
    </lineage>
</organism>
<dbReference type="RefSeq" id="WP_106153811.1">
    <property type="nucleotide sequence ID" value="NZ_PVTS01000013.1"/>
</dbReference>
<feature type="domain" description="HTH crp-type" evidence="5">
    <location>
        <begin position="153"/>
        <end position="225"/>
    </location>
</feature>
<dbReference type="CDD" id="cd00038">
    <property type="entry name" value="CAP_ED"/>
    <property type="match status" value="1"/>
</dbReference>
<proteinExistence type="predicted"/>
<protein>
    <submittedName>
        <fullName evidence="6">CRP-like cAMP-binding protein</fullName>
    </submittedName>
</protein>
<reference evidence="6 7" key="1">
    <citation type="submission" date="2018-07" db="EMBL/GenBank/DDBJ databases">
        <title>Freshwater and sediment microbial communities from various areas in North America, analyzing microbe dynamics in response to fracking.</title>
        <authorList>
            <person name="Lamendella R."/>
        </authorList>
    </citation>
    <scope>NUCLEOTIDE SEQUENCE [LARGE SCALE GENOMIC DNA]</scope>
    <source>
        <strain evidence="6 7">160A</strain>
    </source>
</reference>
<dbReference type="AlphaFoldDB" id="A0A2T0XDD4"/>
<dbReference type="InterPro" id="IPR014710">
    <property type="entry name" value="RmlC-like_jellyroll"/>
</dbReference>
<evidence type="ECO:0000259" key="5">
    <source>
        <dbReference type="PROSITE" id="PS51063"/>
    </source>
</evidence>
<keyword evidence="7" id="KW-1185">Reference proteome</keyword>
<keyword evidence="1" id="KW-0805">Transcription regulation</keyword>